<sequence>MFVALTVATSSGPPSKGGVRCFSSSSRPTALNHGIAMHLKRQNGEGAGRQQQRVGWLLAATKGTFLLELLLDAIFREIA</sequence>
<dbReference type="EMBL" id="JACSDZ010000002">
    <property type="protein sequence ID" value="KAF7414073.1"/>
    <property type="molecule type" value="Genomic_DNA"/>
</dbReference>
<keyword evidence="2" id="KW-1185">Reference proteome</keyword>
<gene>
    <name evidence="1" type="ORF">HZH68_002562</name>
</gene>
<dbReference type="Proteomes" id="UP000617340">
    <property type="component" value="Unassembled WGS sequence"/>
</dbReference>
<reference evidence="1" key="1">
    <citation type="journal article" date="2020" name="G3 (Bethesda)">
        <title>High-Quality Assemblies for Three Invasive Social Wasps from the &lt;i&gt;Vespula&lt;/i&gt; Genus.</title>
        <authorList>
            <person name="Harrop T.W.R."/>
            <person name="Guhlin J."/>
            <person name="McLaughlin G.M."/>
            <person name="Permina E."/>
            <person name="Stockwell P."/>
            <person name="Gilligan J."/>
            <person name="Le Lec M.F."/>
            <person name="Gruber M.A.M."/>
            <person name="Quinn O."/>
            <person name="Lovegrove M."/>
            <person name="Duncan E.J."/>
            <person name="Remnant E.J."/>
            <person name="Van Eeckhoven J."/>
            <person name="Graham B."/>
            <person name="Knapp R.A."/>
            <person name="Langford K.W."/>
            <person name="Kronenberg Z."/>
            <person name="Press M.O."/>
            <person name="Eacker S.M."/>
            <person name="Wilson-Rankin E.E."/>
            <person name="Purcell J."/>
            <person name="Lester P.J."/>
            <person name="Dearden P.K."/>
        </authorList>
    </citation>
    <scope>NUCLEOTIDE SEQUENCE</scope>
    <source>
        <strain evidence="1">Linc-1</strain>
    </source>
</reference>
<proteinExistence type="predicted"/>
<evidence type="ECO:0000313" key="2">
    <source>
        <dbReference type="Proteomes" id="UP000617340"/>
    </source>
</evidence>
<evidence type="ECO:0000313" key="1">
    <source>
        <dbReference type="EMBL" id="KAF7414073.1"/>
    </source>
</evidence>
<protein>
    <submittedName>
        <fullName evidence="1">Uncharacterized protein</fullName>
    </submittedName>
</protein>
<accession>A0A834U1F4</accession>
<dbReference type="AlphaFoldDB" id="A0A834U1F4"/>
<organism evidence="1 2">
    <name type="scientific">Vespula germanica</name>
    <name type="common">German yellow jacket</name>
    <name type="synonym">Paravespula germanica</name>
    <dbReference type="NCBI Taxonomy" id="30212"/>
    <lineage>
        <taxon>Eukaryota</taxon>
        <taxon>Metazoa</taxon>
        <taxon>Ecdysozoa</taxon>
        <taxon>Arthropoda</taxon>
        <taxon>Hexapoda</taxon>
        <taxon>Insecta</taxon>
        <taxon>Pterygota</taxon>
        <taxon>Neoptera</taxon>
        <taxon>Endopterygota</taxon>
        <taxon>Hymenoptera</taxon>
        <taxon>Apocrita</taxon>
        <taxon>Aculeata</taxon>
        <taxon>Vespoidea</taxon>
        <taxon>Vespidae</taxon>
        <taxon>Vespinae</taxon>
        <taxon>Vespula</taxon>
    </lineage>
</organism>
<comment type="caution">
    <text evidence="1">The sequence shown here is derived from an EMBL/GenBank/DDBJ whole genome shotgun (WGS) entry which is preliminary data.</text>
</comment>
<name>A0A834U1F4_VESGE</name>